<reference evidence="2" key="1">
    <citation type="submission" date="2021-01" db="EMBL/GenBank/DDBJ databases">
        <authorList>
            <person name="Corre E."/>
            <person name="Pelletier E."/>
            <person name="Niang G."/>
            <person name="Scheremetjew M."/>
            <person name="Finn R."/>
            <person name="Kale V."/>
            <person name="Holt S."/>
            <person name="Cochrane G."/>
            <person name="Meng A."/>
            <person name="Brown T."/>
            <person name="Cohen L."/>
        </authorList>
    </citation>
    <scope>NUCLEOTIDE SEQUENCE</scope>
    <source>
        <strain evidence="2">CCAP979/52</strain>
    </source>
</reference>
<feature type="region of interest" description="Disordered" evidence="1">
    <location>
        <begin position="99"/>
        <end position="123"/>
    </location>
</feature>
<proteinExistence type="predicted"/>
<dbReference type="EMBL" id="HBEZ01037338">
    <property type="protein sequence ID" value="CAD8642848.1"/>
    <property type="molecule type" value="Transcribed_RNA"/>
</dbReference>
<organism evidence="2">
    <name type="scientific">Cryptomonas curvata</name>
    <dbReference type="NCBI Taxonomy" id="233186"/>
    <lineage>
        <taxon>Eukaryota</taxon>
        <taxon>Cryptophyceae</taxon>
        <taxon>Cryptomonadales</taxon>
        <taxon>Cryptomonadaceae</taxon>
        <taxon>Cryptomonas</taxon>
    </lineage>
</organism>
<sequence>MTSGKTEIFVSSKRPFDISEEIKSGMKRHSLIDQNILDEIGVESTDSESDDDIMPVPSLYAQSRISTLSRSKSMGSFDTSAEDDYSGANFCSGTPVMPSPKRFATGIEPQQPAQSLDGGMRRSASMPCMKISRSDYNRAVGDALANSPKKAPVNTDDDLAILEKLLNGL</sequence>
<accession>A0A7S0MIX0</accession>
<name>A0A7S0MIX0_9CRYP</name>
<gene>
    <name evidence="2" type="ORF">CCUR1050_LOCUS20532</name>
</gene>
<evidence type="ECO:0000313" key="2">
    <source>
        <dbReference type="EMBL" id="CAD8642848.1"/>
    </source>
</evidence>
<protein>
    <submittedName>
        <fullName evidence="2">Uncharacterized protein</fullName>
    </submittedName>
</protein>
<dbReference type="AlphaFoldDB" id="A0A7S0MIX0"/>
<evidence type="ECO:0000256" key="1">
    <source>
        <dbReference type="SAM" id="MobiDB-lite"/>
    </source>
</evidence>